<dbReference type="InterPro" id="IPR011933">
    <property type="entry name" value="Double_TM_dom"/>
</dbReference>
<evidence type="ECO:0000313" key="3">
    <source>
        <dbReference type="EMBL" id="NMM50271.1"/>
    </source>
</evidence>
<dbReference type="PANTHER" id="PTHR37464">
    <property type="entry name" value="BLL2463 PROTEIN"/>
    <property type="match status" value="1"/>
</dbReference>
<reference evidence="3 4" key="1">
    <citation type="submission" date="2020-04" db="EMBL/GenBank/DDBJ databases">
        <title>Flammeovirgaceae bacterium KN852 isolated from deep sea.</title>
        <authorList>
            <person name="Zhang D.-C."/>
        </authorList>
    </citation>
    <scope>NUCLEOTIDE SEQUENCE [LARGE SCALE GENOMIC DNA]</scope>
    <source>
        <strain evidence="3 4">KN852</strain>
    </source>
</reference>
<name>A0A848J3G8_9BACT</name>
<feature type="transmembrane region" description="Helical" evidence="1">
    <location>
        <begin position="6"/>
        <end position="26"/>
    </location>
</feature>
<accession>A0A848J3G8</accession>
<sequence>MQFLYPSVFWFLLALAIPVIIHLFSFRKARRLNFSSLKNLKLIKKHSDTRNNLKKYLVLASRIMFLMLLIFCFAGPYIPSDSDKKKSNKVVLFIDNSPSMTIEGDDGIPLLDKAVGLGNEVISRYEPNTNFFIVTADEKFSPYNSLGKEAALNFLSGIQVTDNSIKLSGLIDSFDDQRISDADIYLISDFQNNFIDSKLSDTNQNYILIPMFYGPVANVSVDSVYLDKPVLGLADGVSINVALSNKGTISKENIPIRVELNGSQVGVAEASLNINDTEVISFDIKTDLQELNRGKVIVEDMPVSYDNEFFWSLNNIKKVGIDIVSSTDKEVFDALFVGNPLFDYNYFGYGSIDYQSATNSDLLVVNGLKDISTTLLSLIESRLNDGSYVLIIADNLSGSSSQIRQFLTQFGFSQVQVNDRILISKSSFSNPYLDDVFENIPDNLDVPWVKPRMTWRPAESILTLNNGMPVFGKADFNKPLYILSTGLTDSLTNLHKHGLFLPLMYKTAFYSSNSMQKLYFRIEEAAQGVVVDKKVAKGDVVKLSNGSSIIIPEVRAAGNATTLFLPIEANIEAGHYEVYSDESNKNLIAFNLGKEESDPSQLSVDSLKSVFSGTTVLNEPDVASVKATITKMDYGTDIWQWFLIGALLFLLIEILLIRMI</sequence>
<protein>
    <recommendedName>
        <fullName evidence="2">Aerotolerance regulator N-terminal domain-containing protein</fullName>
    </recommendedName>
</protein>
<feature type="transmembrane region" description="Helical" evidence="1">
    <location>
        <begin position="56"/>
        <end position="78"/>
    </location>
</feature>
<comment type="caution">
    <text evidence="3">The sequence shown here is derived from an EMBL/GenBank/DDBJ whole genome shotgun (WGS) entry which is preliminary data.</text>
</comment>
<dbReference type="RefSeq" id="WP_169684638.1">
    <property type="nucleotide sequence ID" value="NZ_JABBNU010000012.1"/>
</dbReference>
<proteinExistence type="predicted"/>
<keyword evidence="4" id="KW-1185">Reference proteome</keyword>
<organism evidence="3 4">
    <name type="scientific">Marinigracilibium pacificum</name>
    <dbReference type="NCBI Taxonomy" id="2729599"/>
    <lineage>
        <taxon>Bacteria</taxon>
        <taxon>Pseudomonadati</taxon>
        <taxon>Bacteroidota</taxon>
        <taxon>Cytophagia</taxon>
        <taxon>Cytophagales</taxon>
        <taxon>Flammeovirgaceae</taxon>
        <taxon>Marinigracilibium</taxon>
    </lineage>
</organism>
<evidence type="ECO:0000256" key="1">
    <source>
        <dbReference type="SAM" id="Phobius"/>
    </source>
</evidence>
<gene>
    <name evidence="3" type="ORF">HH304_17820</name>
</gene>
<dbReference type="InterPro" id="IPR024163">
    <property type="entry name" value="Aerotolerance_reg_N"/>
</dbReference>
<dbReference type="PANTHER" id="PTHR37464:SF1">
    <property type="entry name" value="BLL2463 PROTEIN"/>
    <property type="match status" value="1"/>
</dbReference>
<dbReference type="EMBL" id="JABBNU010000012">
    <property type="protein sequence ID" value="NMM50271.1"/>
    <property type="molecule type" value="Genomic_DNA"/>
</dbReference>
<keyword evidence="1" id="KW-0472">Membrane</keyword>
<dbReference type="NCBIfam" id="TIGR02226">
    <property type="entry name" value="two_anch"/>
    <property type="match status" value="1"/>
</dbReference>
<keyword evidence="1" id="KW-0812">Transmembrane</keyword>
<evidence type="ECO:0000313" key="4">
    <source>
        <dbReference type="Proteomes" id="UP000559010"/>
    </source>
</evidence>
<feature type="transmembrane region" description="Helical" evidence="1">
    <location>
        <begin position="638"/>
        <end position="657"/>
    </location>
</feature>
<keyword evidence="1" id="KW-1133">Transmembrane helix</keyword>
<dbReference type="InterPro" id="IPR036465">
    <property type="entry name" value="vWFA_dom_sf"/>
</dbReference>
<dbReference type="Proteomes" id="UP000559010">
    <property type="component" value="Unassembled WGS sequence"/>
</dbReference>
<dbReference type="SUPFAM" id="SSF53300">
    <property type="entry name" value="vWA-like"/>
    <property type="match status" value="1"/>
</dbReference>
<dbReference type="AlphaFoldDB" id="A0A848J3G8"/>
<feature type="domain" description="Aerotolerance regulator N-terminal" evidence="2">
    <location>
        <begin position="1"/>
        <end position="76"/>
    </location>
</feature>
<dbReference type="Pfam" id="PF07584">
    <property type="entry name" value="BatA"/>
    <property type="match status" value="1"/>
</dbReference>
<evidence type="ECO:0000259" key="2">
    <source>
        <dbReference type="Pfam" id="PF07584"/>
    </source>
</evidence>